<reference evidence="8" key="1">
    <citation type="submission" date="2023-03" db="EMBL/GenBank/DDBJ databases">
        <title>Andean soil-derived lignocellulolytic bacterial consortium as a source of novel taxa and putative plastic-active enzymes.</title>
        <authorList>
            <person name="Diaz-Garcia L."/>
            <person name="Chuvochina M."/>
            <person name="Feuerriegel G."/>
            <person name="Bunk B."/>
            <person name="Sproer C."/>
            <person name="Streit W.R."/>
            <person name="Rodriguez L.M."/>
            <person name="Overmann J."/>
            <person name="Jimenez D.J."/>
        </authorList>
    </citation>
    <scope>NUCLEOTIDE SEQUENCE</scope>
    <source>
        <strain evidence="8">MAG 4196</strain>
    </source>
</reference>
<dbReference type="PANTHER" id="PTHR42913:SF3">
    <property type="entry name" value="64 KDA MITOCHONDRIAL NADH DEHYDROGENASE (EUROFUNG)"/>
    <property type="match status" value="1"/>
</dbReference>
<evidence type="ECO:0000256" key="3">
    <source>
        <dbReference type="ARBA" id="ARBA00022630"/>
    </source>
</evidence>
<comment type="similarity">
    <text evidence="2">Belongs to the NADH dehydrogenase family.</text>
</comment>
<dbReference type="InterPro" id="IPR023753">
    <property type="entry name" value="FAD/NAD-binding_dom"/>
</dbReference>
<proteinExistence type="inferred from homology"/>
<evidence type="ECO:0000259" key="7">
    <source>
        <dbReference type="Pfam" id="PF07992"/>
    </source>
</evidence>
<evidence type="ECO:0000256" key="6">
    <source>
        <dbReference type="SAM" id="MobiDB-lite"/>
    </source>
</evidence>
<sequence length="424" mass="44960">MRRIVILGGGYAGLHAFSALRTKLRSRLRRGEVDVTLISREGYHTYHGWTGEVLTGHLPVSDTLTPLEPMLGDNFVQGEVVSADLPGRALTVQGADGEREIRYDHLVIAAGSVDPFDRIPGLAEHGWCVKDTLDMQALIGELDRRDAAARPRSVVVVGGGPAGVETASALAARFARDGASKVNIHLVSSSDELLPSMRPAFNHMADKAEGSLLAQGVQVHRGARVSQILADHVALENGETISADMAIVAAGVSYKVLRGTEALPRNAAGQILANDDLRVRGSSNVWVAGDLAGAAHPVTGEACPTNALWAMAQGDCVGANIARAVKGKPVKRFGFKGLGQTAGLAGQRGITELYGMQFTGRLAWVIRILFFAWFMPSRSHALSVVMHLSQTLWGSVRETASDVAATATPGERPAPVPNATGRLR</sequence>
<keyword evidence="3" id="KW-0285">Flavoprotein</keyword>
<gene>
    <name evidence="8" type="ORF">P0Y65_16425</name>
</gene>
<feature type="domain" description="FAD/NAD(P)-binding" evidence="7">
    <location>
        <begin position="3"/>
        <end position="302"/>
    </location>
</feature>
<evidence type="ECO:0000256" key="5">
    <source>
        <dbReference type="ARBA" id="ARBA00023002"/>
    </source>
</evidence>
<evidence type="ECO:0000256" key="1">
    <source>
        <dbReference type="ARBA" id="ARBA00001974"/>
    </source>
</evidence>
<dbReference type="PRINTS" id="PR00469">
    <property type="entry name" value="PNDRDTASEII"/>
</dbReference>
<feature type="region of interest" description="Disordered" evidence="6">
    <location>
        <begin position="403"/>
        <end position="424"/>
    </location>
</feature>
<evidence type="ECO:0000313" key="9">
    <source>
        <dbReference type="Proteomes" id="UP001217476"/>
    </source>
</evidence>
<evidence type="ECO:0000313" key="8">
    <source>
        <dbReference type="EMBL" id="WEK03763.1"/>
    </source>
</evidence>
<protein>
    <submittedName>
        <fullName evidence="8">FAD-dependent oxidoreductase</fullName>
    </submittedName>
</protein>
<accession>A0AAJ5VS23</accession>
<dbReference type="PRINTS" id="PR00368">
    <property type="entry name" value="FADPNR"/>
</dbReference>
<dbReference type="Pfam" id="PF07992">
    <property type="entry name" value="Pyr_redox_2"/>
    <property type="match status" value="1"/>
</dbReference>
<organism evidence="8 9">
    <name type="scientific">Candidatus Devosia phytovorans</name>
    <dbReference type="NCBI Taxonomy" id="3121372"/>
    <lineage>
        <taxon>Bacteria</taxon>
        <taxon>Pseudomonadati</taxon>
        <taxon>Pseudomonadota</taxon>
        <taxon>Alphaproteobacteria</taxon>
        <taxon>Hyphomicrobiales</taxon>
        <taxon>Devosiaceae</taxon>
        <taxon>Devosia</taxon>
    </lineage>
</organism>
<keyword evidence="4" id="KW-0274">FAD</keyword>
<name>A0AAJ5VS23_9HYPH</name>
<evidence type="ECO:0000256" key="4">
    <source>
        <dbReference type="ARBA" id="ARBA00022827"/>
    </source>
</evidence>
<comment type="cofactor">
    <cofactor evidence="1">
        <name>FAD</name>
        <dbReference type="ChEBI" id="CHEBI:57692"/>
    </cofactor>
</comment>
<dbReference type="EMBL" id="CP119312">
    <property type="protein sequence ID" value="WEK03763.1"/>
    <property type="molecule type" value="Genomic_DNA"/>
</dbReference>
<dbReference type="PANTHER" id="PTHR42913">
    <property type="entry name" value="APOPTOSIS-INDUCING FACTOR 1"/>
    <property type="match status" value="1"/>
</dbReference>
<dbReference type="Proteomes" id="UP001217476">
    <property type="component" value="Chromosome"/>
</dbReference>
<dbReference type="GO" id="GO:0003955">
    <property type="term" value="F:NAD(P)H dehydrogenase (quinone) activity"/>
    <property type="evidence" value="ECO:0007669"/>
    <property type="project" value="TreeGrafter"/>
</dbReference>
<dbReference type="AlphaFoldDB" id="A0AAJ5VS23"/>
<evidence type="ECO:0000256" key="2">
    <source>
        <dbReference type="ARBA" id="ARBA00005272"/>
    </source>
</evidence>
<dbReference type="SUPFAM" id="SSF51905">
    <property type="entry name" value="FAD/NAD(P)-binding domain"/>
    <property type="match status" value="1"/>
</dbReference>
<keyword evidence="5" id="KW-0560">Oxidoreductase</keyword>
<dbReference type="Gene3D" id="3.50.50.100">
    <property type="match status" value="1"/>
</dbReference>
<dbReference type="InterPro" id="IPR036188">
    <property type="entry name" value="FAD/NAD-bd_sf"/>
</dbReference>
<dbReference type="InterPro" id="IPR051169">
    <property type="entry name" value="NADH-Q_oxidoreductase"/>
</dbReference>
<dbReference type="GO" id="GO:0019646">
    <property type="term" value="P:aerobic electron transport chain"/>
    <property type="evidence" value="ECO:0007669"/>
    <property type="project" value="TreeGrafter"/>
</dbReference>